<feature type="domain" description="Rhodanese" evidence="1">
    <location>
        <begin position="47"/>
        <end position="146"/>
    </location>
</feature>
<gene>
    <name evidence="2" type="ORF">SAMN05444003_0782</name>
</gene>
<dbReference type="OrthoDB" id="9812109at2"/>
<dbReference type="InterPro" id="IPR001763">
    <property type="entry name" value="Rhodanese-like_dom"/>
</dbReference>
<evidence type="ECO:0000313" key="3">
    <source>
        <dbReference type="Proteomes" id="UP000184074"/>
    </source>
</evidence>
<dbReference type="CDD" id="cd00158">
    <property type="entry name" value="RHOD"/>
    <property type="match status" value="1"/>
</dbReference>
<dbReference type="SUPFAM" id="SSF52821">
    <property type="entry name" value="Rhodanese/Cell cycle control phosphatase"/>
    <property type="match status" value="1"/>
</dbReference>
<dbReference type="STRING" id="1508389.SAMN05444003_0782"/>
<dbReference type="Proteomes" id="UP000184074">
    <property type="component" value="Unassembled WGS sequence"/>
</dbReference>
<protein>
    <submittedName>
        <fullName evidence="2">Rhodanese-related sulfurtransferase</fullName>
    </submittedName>
</protein>
<reference evidence="2 3" key="1">
    <citation type="submission" date="2016-11" db="EMBL/GenBank/DDBJ databases">
        <authorList>
            <person name="Jaros S."/>
            <person name="Januszkiewicz K."/>
            <person name="Wedrychowicz H."/>
        </authorList>
    </citation>
    <scope>NUCLEOTIDE SEQUENCE [LARGE SCALE GENOMIC DNA]</scope>
    <source>
        <strain evidence="2 3">DSM 28715</strain>
    </source>
</reference>
<dbReference type="InterPro" id="IPR036873">
    <property type="entry name" value="Rhodanese-like_dom_sf"/>
</dbReference>
<keyword evidence="3" id="KW-1185">Reference proteome</keyword>
<dbReference type="InterPro" id="IPR006311">
    <property type="entry name" value="TAT_signal"/>
</dbReference>
<dbReference type="EMBL" id="FQXB01000001">
    <property type="protein sequence ID" value="SHG75503.1"/>
    <property type="molecule type" value="Genomic_DNA"/>
</dbReference>
<proteinExistence type="predicted"/>
<keyword evidence="2" id="KW-0808">Transferase</keyword>
<organism evidence="2 3">
    <name type="scientific">Cognatiyoonia sediminum</name>
    <dbReference type="NCBI Taxonomy" id="1508389"/>
    <lineage>
        <taxon>Bacteria</taxon>
        <taxon>Pseudomonadati</taxon>
        <taxon>Pseudomonadota</taxon>
        <taxon>Alphaproteobacteria</taxon>
        <taxon>Rhodobacterales</taxon>
        <taxon>Paracoccaceae</taxon>
        <taxon>Cognatiyoonia</taxon>
    </lineage>
</organism>
<dbReference type="SMART" id="SM00450">
    <property type="entry name" value="RHOD"/>
    <property type="match status" value="1"/>
</dbReference>
<accession>A0A1M5MFM7</accession>
<dbReference type="Gene3D" id="3.40.250.10">
    <property type="entry name" value="Rhodanese-like domain"/>
    <property type="match status" value="1"/>
</dbReference>
<sequence>MELTRRLLLTSAAVALAGGTVLIGTQYLARADTARVMTPPEAMEAAIAGDILLVDVRRPDEWATTGLPQGAVGIDMRRDDFLEAVLAARAYSEQPVAVICARGVRSARVTRLFEEAGIASIVDVPEGMLGSRAGPGWLQRGLPVTTP</sequence>
<evidence type="ECO:0000313" key="2">
    <source>
        <dbReference type="EMBL" id="SHG75503.1"/>
    </source>
</evidence>
<dbReference type="AlphaFoldDB" id="A0A1M5MFM7"/>
<dbReference type="PROSITE" id="PS51318">
    <property type="entry name" value="TAT"/>
    <property type="match status" value="1"/>
</dbReference>
<dbReference type="PROSITE" id="PS50206">
    <property type="entry name" value="RHODANESE_3"/>
    <property type="match status" value="1"/>
</dbReference>
<evidence type="ECO:0000259" key="1">
    <source>
        <dbReference type="PROSITE" id="PS50206"/>
    </source>
</evidence>
<dbReference type="RefSeq" id="WP_072899452.1">
    <property type="nucleotide sequence ID" value="NZ_FQXB01000001.1"/>
</dbReference>
<dbReference type="GO" id="GO:0016740">
    <property type="term" value="F:transferase activity"/>
    <property type="evidence" value="ECO:0007669"/>
    <property type="project" value="UniProtKB-KW"/>
</dbReference>
<name>A0A1M5MFM7_9RHOB</name>
<dbReference type="Pfam" id="PF00581">
    <property type="entry name" value="Rhodanese"/>
    <property type="match status" value="1"/>
</dbReference>